<organism evidence="2 3">
    <name type="scientific">Gemmobacter fulvus</name>
    <dbReference type="NCBI Taxonomy" id="2840474"/>
    <lineage>
        <taxon>Bacteria</taxon>
        <taxon>Pseudomonadati</taxon>
        <taxon>Pseudomonadota</taxon>
        <taxon>Alphaproteobacteria</taxon>
        <taxon>Rhodobacterales</taxon>
        <taxon>Paracoccaceae</taxon>
        <taxon>Gemmobacter</taxon>
    </lineage>
</organism>
<sequence>MSIWTSKGGAAALLCCAVLSGCVVPPGGGANSGAQPGRQAVLGGAVTLAAPPGYCIEPASRLEREDTAILLMGRCDGAADRAPAVLTGTVGAAGSGAGVDIAGGGPELAAFFRSERGRAALSRRGRARDVVLHEALGINGAFLLRLTDTGPGKGTLVQAQSWRAVLPLGGRLVSLTVAGTAAAPLDRATGRKLIEAFVVATRAANRGTTAKSTATP</sequence>
<gene>
    <name evidence="2" type="ORF">KM031_06965</name>
</gene>
<evidence type="ECO:0000313" key="3">
    <source>
        <dbReference type="Proteomes" id="UP000679352"/>
    </source>
</evidence>
<dbReference type="EMBL" id="CP076361">
    <property type="protein sequence ID" value="QWK91611.1"/>
    <property type="molecule type" value="Genomic_DNA"/>
</dbReference>
<feature type="signal peptide" evidence="1">
    <location>
        <begin position="1"/>
        <end position="20"/>
    </location>
</feature>
<accession>A0A975S2P0</accession>
<proteinExistence type="predicted"/>
<dbReference type="Proteomes" id="UP000679352">
    <property type="component" value="Chromosome"/>
</dbReference>
<protein>
    <submittedName>
        <fullName evidence="2">Cation transport ATPase</fullName>
    </submittedName>
</protein>
<name>A0A975S2P0_9RHOB</name>
<feature type="chain" id="PRO_5036962581" evidence="1">
    <location>
        <begin position="21"/>
        <end position="216"/>
    </location>
</feature>
<dbReference type="KEGG" id="gfu:KM031_06965"/>
<reference evidence="2" key="1">
    <citation type="submission" date="2021-06" db="EMBL/GenBank/DDBJ databases">
        <title>Direct submission.</title>
        <authorList>
            <person name="Lee C.-S."/>
            <person name="Jin L."/>
        </authorList>
    </citation>
    <scope>NUCLEOTIDE SEQUENCE</scope>
    <source>
        <strain evidence="2">Con5</strain>
    </source>
</reference>
<keyword evidence="1" id="KW-0732">Signal</keyword>
<dbReference type="AlphaFoldDB" id="A0A975S2P0"/>
<dbReference type="RefSeq" id="WP_215503801.1">
    <property type="nucleotide sequence ID" value="NZ_CP076361.1"/>
</dbReference>
<evidence type="ECO:0000313" key="2">
    <source>
        <dbReference type="EMBL" id="QWK91611.1"/>
    </source>
</evidence>
<dbReference type="PROSITE" id="PS51257">
    <property type="entry name" value="PROKAR_LIPOPROTEIN"/>
    <property type="match status" value="1"/>
</dbReference>
<keyword evidence="3" id="KW-1185">Reference proteome</keyword>
<evidence type="ECO:0000256" key="1">
    <source>
        <dbReference type="SAM" id="SignalP"/>
    </source>
</evidence>